<evidence type="ECO:0000313" key="11">
    <source>
        <dbReference type="Proteomes" id="UP000054359"/>
    </source>
</evidence>
<keyword evidence="4" id="KW-0677">Repeat</keyword>
<evidence type="ECO:0000256" key="2">
    <source>
        <dbReference type="ARBA" id="ARBA00022553"/>
    </source>
</evidence>
<dbReference type="SMART" id="SM00593">
    <property type="entry name" value="RUN"/>
    <property type="match status" value="1"/>
</dbReference>
<sequence>MDLLWKKAALPTIEDFAKDLMVKKNLTAELGRTIRVLQEENLGKAIIIDDEECVNNFCYALEAIFIHGLKYKLSAKVSSVFGNNSEKMPEPEFWSVVCDFSHKNVILDIKNLGQITTDVGRSRAWLRIALNDGLIVSYVSAMLSDKSKLQRYFTPNAYLRDEEQSDIMKQLLEGTNVFNFELSCNNSALNVWSSCPLTLANLWTPPVSPQPVMPAVDVIDFFTDQKNLSKNSSKNSSPSLKTKTEAVASGTDITVAHSSQQFFSESDSQELQKNADLEEINNSKTVTDWEDVTNLSEKNHENNSSHNTENILNEEGIADELSALKNLEVSDIHNLEETSSKISSSDSVPDFGLEIIENIAESSHVGSMGNKLNEKSGWSSEFDYESIQRDCEADQSYDSLLQSYNKNLSKVVIGTPELAETFSSVMETSEDSSCNDFSSDTRSPNLDFEIIPLYYSAEHADQETKDLMSLVGKICPEQGLDTQNFQCRACGRPIGLVYGKARLCYYDGYNYCYECHENDEDFIPARIVHNWDFKQYPVSKRAKGLLSRIVKNPMLDIKILNPVIYTAVEEMAQVQLLRTQLTFLRSYIFTCKGSVAEDLRMRLWPREYLYEHVHLYSISDLLEIPSGTLASTLQKAIVFAKKHVSGCQLCLLKGFICEVCKNPKAIYPFDVESTYHCEKCLAVYHAHCMDANKYCPKCVRRSKRQQQLESTSPN</sequence>
<evidence type="ECO:0000259" key="9">
    <source>
        <dbReference type="PROSITE" id="PS50826"/>
    </source>
</evidence>
<dbReference type="CDD" id="cd17679">
    <property type="entry name" value="RUN_PLEKHM1"/>
    <property type="match status" value="1"/>
</dbReference>
<keyword evidence="6" id="KW-0863">Zinc-finger</keyword>
<keyword evidence="2" id="KW-0597">Phosphoprotein</keyword>
<dbReference type="Pfam" id="PF02759">
    <property type="entry name" value="RUN"/>
    <property type="match status" value="1"/>
</dbReference>
<dbReference type="CDD" id="cd15489">
    <property type="entry name" value="PHD_SF"/>
    <property type="match status" value="1"/>
</dbReference>
<proteinExistence type="predicted"/>
<dbReference type="OrthoDB" id="62364at2759"/>
<evidence type="ECO:0000256" key="8">
    <source>
        <dbReference type="ARBA" id="ARBA00023006"/>
    </source>
</evidence>
<dbReference type="InterPro" id="IPR051366">
    <property type="entry name" value="DEF8"/>
</dbReference>
<dbReference type="PANTHER" id="PTHR12326">
    <property type="entry name" value="PLECKSTRIN HOMOLOGY DOMAIN CONTAINING PROTEIN"/>
    <property type="match status" value="1"/>
</dbReference>
<keyword evidence="8" id="KW-0072">Autophagy</keyword>
<evidence type="ECO:0000256" key="1">
    <source>
        <dbReference type="ARBA" id="ARBA00004603"/>
    </source>
</evidence>
<protein>
    <submittedName>
        <fullName evidence="10">Pleckstrin domain-containing family M member 3</fullName>
    </submittedName>
</protein>
<dbReference type="EMBL" id="KK120873">
    <property type="protein sequence ID" value="KFM79249.1"/>
    <property type="molecule type" value="Genomic_DNA"/>
</dbReference>
<evidence type="ECO:0000256" key="4">
    <source>
        <dbReference type="ARBA" id="ARBA00022737"/>
    </source>
</evidence>
<dbReference type="Pfam" id="PF13901">
    <property type="entry name" value="RH_dom"/>
    <property type="match status" value="1"/>
</dbReference>
<dbReference type="Proteomes" id="UP000054359">
    <property type="component" value="Unassembled WGS sequence"/>
</dbReference>
<dbReference type="SUPFAM" id="SSF140741">
    <property type="entry name" value="RUN domain-like"/>
    <property type="match status" value="1"/>
</dbReference>
<feature type="domain" description="RUN" evidence="9">
    <location>
        <begin position="48"/>
        <end position="187"/>
    </location>
</feature>
<dbReference type="InterPro" id="IPR004012">
    <property type="entry name" value="Run_dom"/>
</dbReference>
<dbReference type="GO" id="GO:0008270">
    <property type="term" value="F:zinc ion binding"/>
    <property type="evidence" value="ECO:0007669"/>
    <property type="project" value="UniProtKB-KW"/>
</dbReference>
<keyword evidence="3" id="KW-0479">Metal-binding</keyword>
<gene>
    <name evidence="10" type="ORF">X975_11664</name>
</gene>
<evidence type="ECO:0000256" key="3">
    <source>
        <dbReference type="ARBA" id="ARBA00022723"/>
    </source>
</evidence>
<keyword evidence="7" id="KW-0862">Zinc</keyword>
<dbReference type="GO" id="GO:0005770">
    <property type="term" value="C:late endosome"/>
    <property type="evidence" value="ECO:0007669"/>
    <property type="project" value="UniProtKB-SubCell"/>
</dbReference>
<evidence type="ECO:0000256" key="6">
    <source>
        <dbReference type="ARBA" id="ARBA00022771"/>
    </source>
</evidence>
<comment type="subcellular location">
    <subcellularLocation>
        <location evidence="1">Late endosome</location>
    </subcellularLocation>
</comment>
<dbReference type="PANTHER" id="PTHR12326:SF12">
    <property type="entry name" value="PLECKSTRIN HOMOLOGY AND RUN DOMAIN CONTAINING M1"/>
    <property type="match status" value="1"/>
</dbReference>
<dbReference type="STRING" id="407821.A0A087UPG0"/>
<dbReference type="OMA" id="TCREPII"/>
<reference evidence="10 11" key="1">
    <citation type="submission" date="2013-11" db="EMBL/GenBank/DDBJ databases">
        <title>Genome sequencing of Stegodyphus mimosarum.</title>
        <authorList>
            <person name="Bechsgaard J."/>
        </authorList>
    </citation>
    <scope>NUCLEOTIDE SEQUENCE [LARGE SCALE GENOMIC DNA]</scope>
</reference>
<evidence type="ECO:0000313" key="10">
    <source>
        <dbReference type="EMBL" id="KFM79249.1"/>
    </source>
</evidence>
<evidence type="ECO:0000256" key="7">
    <source>
        <dbReference type="ARBA" id="ARBA00022833"/>
    </source>
</evidence>
<dbReference type="GO" id="GO:0006914">
    <property type="term" value="P:autophagy"/>
    <property type="evidence" value="ECO:0007669"/>
    <property type="project" value="UniProtKB-KW"/>
</dbReference>
<evidence type="ECO:0000256" key="5">
    <source>
        <dbReference type="ARBA" id="ARBA00022753"/>
    </source>
</evidence>
<dbReference type="AlphaFoldDB" id="A0A087UPG0"/>
<dbReference type="InterPro" id="IPR025258">
    <property type="entry name" value="RH_dom"/>
</dbReference>
<dbReference type="Gene3D" id="1.20.58.900">
    <property type="match status" value="1"/>
</dbReference>
<name>A0A087UPG0_STEMI</name>
<organism evidence="10 11">
    <name type="scientific">Stegodyphus mimosarum</name>
    <name type="common">African social velvet spider</name>
    <dbReference type="NCBI Taxonomy" id="407821"/>
    <lineage>
        <taxon>Eukaryota</taxon>
        <taxon>Metazoa</taxon>
        <taxon>Ecdysozoa</taxon>
        <taxon>Arthropoda</taxon>
        <taxon>Chelicerata</taxon>
        <taxon>Arachnida</taxon>
        <taxon>Araneae</taxon>
        <taxon>Araneomorphae</taxon>
        <taxon>Entelegynae</taxon>
        <taxon>Eresoidea</taxon>
        <taxon>Eresidae</taxon>
        <taxon>Stegodyphus</taxon>
    </lineage>
</organism>
<accession>A0A087UPG0</accession>
<dbReference type="PROSITE" id="PS50826">
    <property type="entry name" value="RUN"/>
    <property type="match status" value="1"/>
</dbReference>
<keyword evidence="11" id="KW-1185">Reference proteome</keyword>
<dbReference type="InterPro" id="IPR037213">
    <property type="entry name" value="Run_dom_sf"/>
</dbReference>
<dbReference type="InterPro" id="IPR047326">
    <property type="entry name" value="RUN_PLEKHM1"/>
</dbReference>
<feature type="non-terminal residue" evidence="10">
    <location>
        <position position="714"/>
    </location>
</feature>
<keyword evidence="5" id="KW-0967">Endosome</keyword>
<dbReference type="SMART" id="SM01175">
    <property type="entry name" value="DUF4206"/>
    <property type="match status" value="1"/>
</dbReference>